<dbReference type="Pfam" id="PF00293">
    <property type="entry name" value="NUDIX"/>
    <property type="match status" value="1"/>
</dbReference>
<dbReference type="SMART" id="SM00855">
    <property type="entry name" value="PGAM"/>
    <property type="match status" value="1"/>
</dbReference>
<evidence type="ECO:0000259" key="4">
    <source>
        <dbReference type="PROSITE" id="PS51462"/>
    </source>
</evidence>
<proteinExistence type="inferred from homology"/>
<dbReference type="SUPFAM" id="SSF53254">
    <property type="entry name" value="Phosphoglycerate mutase-like"/>
    <property type="match status" value="1"/>
</dbReference>
<dbReference type="Gene3D" id="3.90.79.10">
    <property type="entry name" value="Nucleoside Triphosphate Pyrophosphohydrolase"/>
    <property type="match status" value="1"/>
</dbReference>
<organism evidence="5 6">
    <name type="scientific">Geodermatophilus nigrescens</name>
    <dbReference type="NCBI Taxonomy" id="1070870"/>
    <lineage>
        <taxon>Bacteria</taxon>
        <taxon>Bacillati</taxon>
        <taxon>Actinomycetota</taxon>
        <taxon>Actinomycetes</taxon>
        <taxon>Geodermatophilales</taxon>
        <taxon>Geodermatophilaceae</taxon>
        <taxon>Geodermatophilus</taxon>
    </lineage>
</organism>
<feature type="domain" description="Nudix hydrolase" evidence="4">
    <location>
        <begin position="8"/>
        <end position="136"/>
    </location>
</feature>
<dbReference type="CDD" id="cd07067">
    <property type="entry name" value="HP_PGM_like"/>
    <property type="match status" value="1"/>
</dbReference>
<dbReference type="PROSITE" id="PS51462">
    <property type="entry name" value="NUDIX"/>
    <property type="match status" value="1"/>
</dbReference>
<dbReference type="GO" id="GO:0004081">
    <property type="term" value="F:bis(5'-nucleosyl)-tetraphosphatase (asymmetrical) activity"/>
    <property type="evidence" value="ECO:0007669"/>
    <property type="project" value="TreeGrafter"/>
</dbReference>
<accession>A0A1M5P3I0</accession>
<dbReference type="InterPro" id="IPR013078">
    <property type="entry name" value="His_Pase_superF_clade-1"/>
</dbReference>
<dbReference type="Proteomes" id="UP000184471">
    <property type="component" value="Unassembled WGS sequence"/>
</dbReference>
<dbReference type="PROSITE" id="PS00893">
    <property type="entry name" value="NUDIX_BOX"/>
    <property type="match status" value="1"/>
</dbReference>
<dbReference type="GO" id="GO:0006754">
    <property type="term" value="P:ATP biosynthetic process"/>
    <property type="evidence" value="ECO:0007669"/>
    <property type="project" value="TreeGrafter"/>
</dbReference>
<dbReference type="InterPro" id="IPR020084">
    <property type="entry name" value="NUDIX_hydrolase_CS"/>
</dbReference>
<dbReference type="InterPro" id="IPR020476">
    <property type="entry name" value="Nudix_hydrolase"/>
</dbReference>
<dbReference type="RefSeq" id="WP_073421783.1">
    <property type="nucleotide sequence ID" value="NZ_FQVX01000003.1"/>
</dbReference>
<dbReference type="InterPro" id="IPR029033">
    <property type="entry name" value="His_PPase_superfam"/>
</dbReference>
<dbReference type="OrthoDB" id="4287477at2"/>
<dbReference type="Gene3D" id="3.40.50.1240">
    <property type="entry name" value="Phosphoglycerate mutase-like"/>
    <property type="match status" value="1"/>
</dbReference>
<protein>
    <submittedName>
        <fullName evidence="5">8-oxo-dGTP diphosphatase</fullName>
    </submittedName>
</protein>
<sequence>MPAERTRAVVAAAGGVVWRPADGGGIETVVVHRPRYDDWSLPKGKLDAGENALTAAVREVCEETGLQVVAGRRSVRTHYEVAAGPKHVDYWLMRAVGGEEFTPNDEVDELRWLPVDDASRLVTHAHDRAVLADLAREDVPRAPSLLLVRHAKAGSRRDWDGPDEERPLESQGRRQAAQLAAVLPLFGPRELHTADRVRCRQTLEPLAAATGLELHTLHALGEEEYAADPRAGLDAVEAMLAPSPEPGVRVVCSQGGAIPSVLMSLGVRFEGTRLHPPAAKGSVWALGGRPGALLADYYREFDPDADAPR</sequence>
<dbReference type="PANTHER" id="PTHR21340">
    <property type="entry name" value="DIADENOSINE 5,5-P1,P4-TETRAPHOSPHATE PYROPHOSPHOHYDROLASE MUTT"/>
    <property type="match status" value="1"/>
</dbReference>
<keyword evidence="2 3" id="KW-0378">Hydrolase</keyword>
<reference evidence="5 6" key="1">
    <citation type="submission" date="2016-11" db="EMBL/GenBank/DDBJ databases">
        <authorList>
            <person name="Jaros S."/>
            <person name="Januszkiewicz K."/>
            <person name="Wedrychowicz H."/>
        </authorList>
    </citation>
    <scope>NUCLEOTIDE SEQUENCE [LARGE SCALE GENOMIC DNA]</scope>
    <source>
        <strain evidence="5 6">DSM 45408</strain>
    </source>
</reference>
<dbReference type="PANTHER" id="PTHR21340:SF0">
    <property type="entry name" value="BIS(5'-NUCLEOSYL)-TETRAPHOSPHATASE [ASYMMETRICAL]"/>
    <property type="match status" value="1"/>
</dbReference>
<dbReference type="SUPFAM" id="SSF55811">
    <property type="entry name" value="Nudix"/>
    <property type="match status" value="1"/>
</dbReference>
<gene>
    <name evidence="5" type="ORF">SAMN05444351_3785</name>
</gene>
<evidence type="ECO:0000256" key="2">
    <source>
        <dbReference type="ARBA" id="ARBA00022801"/>
    </source>
</evidence>
<evidence type="ECO:0000256" key="1">
    <source>
        <dbReference type="ARBA" id="ARBA00005582"/>
    </source>
</evidence>
<dbReference type="InterPro" id="IPR051325">
    <property type="entry name" value="Nudix_hydrolase_domain"/>
</dbReference>
<dbReference type="GO" id="GO:0006167">
    <property type="term" value="P:AMP biosynthetic process"/>
    <property type="evidence" value="ECO:0007669"/>
    <property type="project" value="TreeGrafter"/>
</dbReference>
<dbReference type="InterPro" id="IPR000086">
    <property type="entry name" value="NUDIX_hydrolase_dom"/>
</dbReference>
<keyword evidence="6" id="KW-1185">Reference proteome</keyword>
<evidence type="ECO:0000313" key="5">
    <source>
        <dbReference type="EMBL" id="SHG96384.1"/>
    </source>
</evidence>
<dbReference type="Pfam" id="PF00300">
    <property type="entry name" value="His_Phos_1"/>
    <property type="match status" value="1"/>
</dbReference>
<name>A0A1M5P3I0_9ACTN</name>
<evidence type="ECO:0000313" key="6">
    <source>
        <dbReference type="Proteomes" id="UP000184471"/>
    </source>
</evidence>
<dbReference type="CDD" id="cd03673">
    <property type="entry name" value="NUDIX_Ap6A_hydrolase"/>
    <property type="match status" value="1"/>
</dbReference>
<dbReference type="STRING" id="1070870.SAMN05444351_3785"/>
<comment type="similarity">
    <text evidence="1 3">Belongs to the Nudix hydrolase family.</text>
</comment>
<dbReference type="AlphaFoldDB" id="A0A1M5P3I0"/>
<dbReference type="InterPro" id="IPR015797">
    <property type="entry name" value="NUDIX_hydrolase-like_dom_sf"/>
</dbReference>
<evidence type="ECO:0000256" key="3">
    <source>
        <dbReference type="RuleBase" id="RU003476"/>
    </source>
</evidence>
<dbReference type="PRINTS" id="PR00502">
    <property type="entry name" value="NUDIXFAMILY"/>
</dbReference>
<dbReference type="EMBL" id="FQVX01000003">
    <property type="protein sequence ID" value="SHG96384.1"/>
    <property type="molecule type" value="Genomic_DNA"/>
</dbReference>